<feature type="transmembrane region" description="Helical" evidence="5">
    <location>
        <begin position="438"/>
        <end position="456"/>
    </location>
</feature>
<dbReference type="PROSITE" id="PS50928">
    <property type="entry name" value="ABC_TM1"/>
    <property type="match status" value="1"/>
</dbReference>
<dbReference type="PATRIC" id="fig|1121939.11.peg.3835"/>
<dbReference type="CDD" id="cd06261">
    <property type="entry name" value="TM_PBP2"/>
    <property type="match status" value="1"/>
</dbReference>
<dbReference type="eggNOG" id="COG4590">
    <property type="taxonomic scope" value="Bacteria"/>
</dbReference>
<evidence type="ECO:0000313" key="7">
    <source>
        <dbReference type="EMBL" id="EPC00756.1"/>
    </source>
</evidence>
<evidence type="ECO:0000313" key="8">
    <source>
        <dbReference type="Proteomes" id="UP000014463"/>
    </source>
</evidence>
<evidence type="ECO:0000256" key="4">
    <source>
        <dbReference type="ARBA" id="ARBA00023136"/>
    </source>
</evidence>
<evidence type="ECO:0000256" key="1">
    <source>
        <dbReference type="ARBA" id="ARBA00004651"/>
    </source>
</evidence>
<sequence>MVRDRLATLLISACGIGVVGAVLAIGIFLAVEVVPLFASPGVNESPVTAQDIPRSADLQRTWLRPVPPSALVPHTEETFAEMRTGPMAVSEKILWQADGRELEVFSLEEGEPRLLGRITAVEEGRQITALASLVGGQALIVGDDEGGVRRWMMGPGGSALPVPTRPYRQAGEAAIRVLMPVPDQRLFLALDAAGELALYQALTGLRWTGPAPSGEPLGFDAESRLLWAGEAGIEQLSIDAKHAEVSWGSLWRPRHYEGHSEPQHRWQASVTQPADEPKFGMAPLAWGTLKAAAYALLFAIPLALGAAIHSACFMSRQLRHRLKPTIEMMEAMPGVVIGFIAGLVLAPYVERHLAGVFSLLLVLPLGMLFGGWCWSLLSPSLRQRLPIGWAGLWLMPWVAVLIATSLALSPTLERLFFSGDLRLWLEQTLGLDYANRNAMIVGLAMGFAVIPTIYALSEDALSGVPASLGEGAQALGATRWQTLWKVLLPAASPGIFSAVMIGAGRAVGETMIVLMATGNTAVMTWSPLEGMRSMAANIAIELPEASVGGTHYRLLLLSALLLFVFTFCVNTVAELVRERLKYRYRRLEGGS</sequence>
<keyword evidence="2 5" id="KW-0812">Transmembrane</keyword>
<gene>
    <name evidence="7" type="ORF">L861_13270</name>
</gene>
<dbReference type="EMBL" id="ASTJ01000039">
    <property type="protein sequence ID" value="EPC00756.1"/>
    <property type="molecule type" value="Genomic_DNA"/>
</dbReference>
<proteinExistence type="inferred from homology"/>
<comment type="subcellular location">
    <subcellularLocation>
        <location evidence="1 5">Cell membrane</location>
        <topology evidence="1 5">Multi-pass membrane protein</topology>
    </subcellularLocation>
</comment>
<evidence type="ECO:0000256" key="5">
    <source>
        <dbReference type="RuleBase" id="RU363032"/>
    </source>
</evidence>
<feature type="domain" description="ABC transmembrane type-1" evidence="6">
    <location>
        <begin position="285"/>
        <end position="573"/>
    </location>
</feature>
<dbReference type="PANTHER" id="PTHR42727:SF1">
    <property type="entry name" value="PHOSPHATE TRANSPORT SYSTEM PERMEASE"/>
    <property type="match status" value="1"/>
</dbReference>
<dbReference type="AlphaFoldDB" id="S2L7N2"/>
<dbReference type="Proteomes" id="UP000014463">
    <property type="component" value="Unassembled WGS sequence"/>
</dbReference>
<dbReference type="STRING" id="1121939.L861_13270"/>
<feature type="transmembrane region" description="Helical" evidence="5">
    <location>
        <begin position="486"/>
        <end position="507"/>
    </location>
</feature>
<feature type="transmembrane region" description="Helical" evidence="5">
    <location>
        <begin position="389"/>
        <end position="408"/>
    </location>
</feature>
<dbReference type="Gene3D" id="1.10.3720.10">
    <property type="entry name" value="MetI-like"/>
    <property type="match status" value="1"/>
</dbReference>
<dbReference type="PANTHER" id="PTHR42727">
    <property type="entry name" value="PHOSPHATE TRANSPORT SYSTEM PERMEASE PROTEIN"/>
    <property type="match status" value="1"/>
</dbReference>
<evidence type="ECO:0000256" key="2">
    <source>
        <dbReference type="ARBA" id="ARBA00022692"/>
    </source>
</evidence>
<comment type="caution">
    <text evidence="7">The sequence shown here is derived from an EMBL/GenBank/DDBJ whole genome shotgun (WGS) entry which is preliminary data.</text>
</comment>
<dbReference type="SUPFAM" id="SSF161098">
    <property type="entry name" value="MetI-like"/>
    <property type="match status" value="2"/>
</dbReference>
<keyword evidence="3 5" id="KW-1133">Transmembrane helix</keyword>
<dbReference type="GO" id="GO:0005886">
    <property type="term" value="C:plasma membrane"/>
    <property type="evidence" value="ECO:0007669"/>
    <property type="project" value="UniProtKB-SubCell"/>
</dbReference>
<dbReference type="Pfam" id="PF00528">
    <property type="entry name" value="BPD_transp_1"/>
    <property type="match status" value="1"/>
</dbReference>
<comment type="similarity">
    <text evidence="5">Belongs to the binding-protein-dependent transport system permease family.</text>
</comment>
<dbReference type="InterPro" id="IPR000515">
    <property type="entry name" value="MetI-like"/>
</dbReference>
<keyword evidence="5" id="KW-0813">Transport</keyword>
<keyword evidence="8" id="KW-1185">Reference proteome</keyword>
<feature type="transmembrane region" description="Helical" evidence="5">
    <location>
        <begin position="355"/>
        <end position="377"/>
    </location>
</feature>
<feature type="transmembrane region" description="Helical" evidence="5">
    <location>
        <begin position="554"/>
        <end position="576"/>
    </location>
</feature>
<dbReference type="InterPro" id="IPR035906">
    <property type="entry name" value="MetI-like_sf"/>
</dbReference>
<accession>S2L7N2</accession>
<protein>
    <recommendedName>
        <fullName evidence="6">ABC transmembrane type-1 domain-containing protein</fullName>
    </recommendedName>
</protein>
<feature type="transmembrane region" description="Helical" evidence="5">
    <location>
        <begin position="331"/>
        <end position="349"/>
    </location>
</feature>
<feature type="transmembrane region" description="Helical" evidence="5">
    <location>
        <begin position="291"/>
        <end position="311"/>
    </location>
</feature>
<evidence type="ECO:0000259" key="6">
    <source>
        <dbReference type="PROSITE" id="PS50928"/>
    </source>
</evidence>
<reference evidence="7 8" key="1">
    <citation type="journal article" date="2013" name="Genome Announc.">
        <title>Draft genome sequence of the moderately halophilic gammaproteobacterium Halomonas anticariensis FP35.</title>
        <authorList>
            <person name="Tahrioui A."/>
            <person name="Quesada E."/>
            <person name="Llamas I."/>
        </authorList>
    </citation>
    <scope>NUCLEOTIDE SEQUENCE [LARGE SCALE GENOMIC DNA]</scope>
    <source>
        <strain evidence="8">DSM 16096 / CECT 5854 / LMG 22089 / FP35</strain>
    </source>
</reference>
<name>S2L7N2_LITA3</name>
<dbReference type="GO" id="GO:0055085">
    <property type="term" value="P:transmembrane transport"/>
    <property type="evidence" value="ECO:0007669"/>
    <property type="project" value="InterPro"/>
</dbReference>
<organism evidence="7 8">
    <name type="scientific">Litchfieldella anticariensis (strain DSM 16096 / CECT 5854 / CIP 108499 / LMG 22089 / FP35)</name>
    <name type="common">Halomonas anticariensis</name>
    <dbReference type="NCBI Taxonomy" id="1121939"/>
    <lineage>
        <taxon>Bacteria</taxon>
        <taxon>Pseudomonadati</taxon>
        <taxon>Pseudomonadota</taxon>
        <taxon>Gammaproteobacteria</taxon>
        <taxon>Oceanospirillales</taxon>
        <taxon>Halomonadaceae</taxon>
        <taxon>Litchfieldella</taxon>
    </lineage>
</organism>
<evidence type="ECO:0000256" key="3">
    <source>
        <dbReference type="ARBA" id="ARBA00022989"/>
    </source>
</evidence>
<keyword evidence="4 5" id="KW-0472">Membrane</keyword>